<evidence type="ECO:0000313" key="2">
    <source>
        <dbReference type="Proteomes" id="UP000012089"/>
    </source>
</evidence>
<dbReference type="Proteomes" id="UP000012089">
    <property type="component" value="Unassembled WGS sequence"/>
</dbReference>
<comment type="caution">
    <text evidence="1">The sequence shown here is derived from an EMBL/GenBank/DDBJ whole genome shotgun (WGS) entry which is preliminary data.</text>
</comment>
<gene>
    <name evidence="1" type="ORF">LEP1GSC158_4203</name>
</gene>
<evidence type="ECO:0000313" key="1">
    <source>
        <dbReference type="EMBL" id="EMM93322.1"/>
    </source>
</evidence>
<organism evidence="1 2">
    <name type="scientific">Leptospira interrogans serovar Zanoni str. LT2156</name>
    <dbReference type="NCBI Taxonomy" id="1001601"/>
    <lineage>
        <taxon>Bacteria</taxon>
        <taxon>Pseudomonadati</taxon>
        <taxon>Spirochaetota</taxon>
        <taxon>Spirochaetia</taxon>
        <taxon>Leptospirales</taxon>
        <taxon>Leptospiraceae</taxon>
        <taxon>Leptospira</taxon>
    </lineage>
</organism>
<protein>
    <submittedName>
        <fullName evidence="1">Uncharacterized protein</fullName>
    </submittedName>
</protein>
<reference evidence="1 2" key="1">
    <citation type="submission" date="2013-01" db="EMBL/GenBank/DDBJ databases">
        <authorList>
            <person name="Harkins D.M."/>
            <person name="Durkin A.S."/>
            <person name="Brinkac L.M."/>
            <person name="Haft D.H."/>
            <person name="Selengut J.D."/>
            <person name="Sanka R."/>
            <person name="DePew J."/>
            <person name="Purushe J."/>
            <person name="Tulsiani S.M."/>
            <person name="Graham G.C."/>
            <person name="Burns M.-A."/>
            <person name="Dohnt M.F."/>
            <person name="Smythe L.D."/>
            <person name="McKay D.B."/>
            <person name="Craig S.B."/>
            <person name="Vinetz J.M."/>
            <person name="Sutton G.G."/>
            <person name="Nierman W.C."/>
            <person name="Fouts D.E."/>
        </authorList>
    </citation>
    <scope>NUCLEOTIDE SEQUENCE [LARGE SCALE GENOMIC DNA]</scope>
    <source>
        <strain evidence="1 2">LT2156</strain>
    </source>
</reference>
<name>M6HD24_LEPIR</name>
<proteinExistence type="predicted"/>
<accession>M6HD24</accession>
<dbReference type="EMBL" id="AFMF02000038">
    <property type="protein sequence ID" value="EMM93322.1"/>
    <property type="molecule type" value="Genomic_DNA"/>
</dbReference>
<dbReference type="AlphaFoldDB" id="M6HD24"/>
<sequence length="48" mass="5445">MQVSIFTIHPSLKFVPKSKNNLAEISTDPTSSVSFYGFKQLFRLEVLV</sequence>